<name>A0ABS8CI35_9RHOB</name>
<evidence type="ECO:0000313" key="2">
    <source>
        <dbReference type="EMBL" id="MCB5409051.1"/>
    </source>
</evidence>
<proteinExistence type="predicted"/>
<dbReference type="EMBL" id="JACDXX010000002">
    <property type="protein sequence ID" value="MCB5409051.1"/>
    <property type="molecule type" value="Genomic_DNA"/>
</dbReference>
<comment type="caution">
    <text evidence="2">The sequence shown here is derived from an EMBL/GenBank/DDBJ whole genome shotgun (WGS) entry which is preliminary data.</text>
</comment>
<keyword evidence="1" id="KW-0812">Transmembrane</keyword>
<keyword evidence="3" id="KW-1185">Reference proteome</keyword>
<sequence>MAVITVLLGGIFGMLAGLVSLVIGQGLLFALLIWFAAGMALPLMVVLVSFIPRRALVKLRA</sequence>
<organism evidence="2 3">
    <name type="scientific">Pseudogemmobacter faecipullorum</name>
    <dbReference type="NCBI Taxonomy" id="2755041"/>
    <lineage>
        <taxon>Bacteria</taxon>
        <taxon>Pseudomonadati</taxon>
        <taxon>Pseudomonadota</taxon>
        <taxon>Alphaproteobacteria</taxon>
        <taxon>Rhodobacterales</taxon>
        <taxon>Paracoccaceae</taxon>
        <taxon>Pseudogemmobacter</taxon>
    </lineage>
</organism>
<feature type="transmembrane region" description="Helical" evidence="1">
    <location>
        <begin position="31"/>
        <end position="51"/>
    </location>
</feature>
<gene>
    <name evidence="2" type="ORF">H0485_03360</name>
</gene>
<reference evidence="2 3" key="1">
    <citation type="submission" date="2020-07" db="EMBL/GenBank/DDBJ databases">
        <title>Pseudogemmobacter sp. nov., isolated from poultry manure in Taiwan.</title>
        <authorList>
            <person name="Lin S.-Y."/>
            <person name="Tang Y.-S."/>
            <person name="Young C.-C."/>
        </authorList>
    </citation>
    <scope>NUCLEOTIDE SEQUENCE [LARGE SCALE GENOMIC DNA]</scope>
    <source>
        <strain evidence="2 3">CC-YST710</strain>
    </source>
</reference>
<keyword evidence="1" id="KW-1133">Transmembrane helix</keyword>
<evidence type="ECO:0000313" key="3">
    <source>
        <dbReference type="Proteomes" id="UP001198571"/>
    </source>
</evidence>
<protein>
    <submittedName>
        <fullName evidence="2">Uncharacterized protein</fullName>
    </submittedName>
</protein>
<accession>A0ABS8CI35</accession>
<dbReference type="Proteomes" id="UP001198571">
    <property type="component" value="Unassembled WGS sequence"/>
</dbReference>
<keyword evidence="1" id="KW-0472">Membrane</keyword>
<evidence type="ECO:0000256" key="1">
    <source>
        <dbReference type="SAM" id="Phobius"/>
    </source>
</evidence>
<dbReference type="RefSeq" id="WP_226933945.1">
    <property type="nucleotide sequence ID" value="NZ_JACDXX010000002.1"/>
</dbReference>